<keyword evidence="3 6" id="KW-1133">Transmembrane helix</keyword>
<dbReference type="GO" id="GO:0097035">
    <property type="term" value="P:regulation of membrane lipid distribution"/>
    <property type="evidence" value="ECO:0007669"/>
    <property type="project" value="TreeGrafter"/>
</dbReference>
<gene>
    <name evidence="9" type="primary">LOC106181838</name>
</gene>
<feature type="transmembrane region" description="Helical" evidence="6">
    <location>
        <begin position="171"/>
        <end position="194"/>
    </location>
</feature>
<evidence type="ECO:0000256" key="6">
    <source>
        <dbReference type="SAM" id="Phobius"/>
    </source>
</evidence>
<dbReference type="Pfam" id="PF03798">
    <property type="entry name" value="TRAM_LAG1_CLN8"/>
    <property type="match status" value="1"/>
</dbReference>
<feature type="transmembrane region" description="Helical" evidence="6">
    <location>
        <begin position="80"/>
        <end position="102"/>
    </location>
</feature>
<proteinExistence type="predicted"/>
<comment type="subcellular location">
    <subcellularLocation>
        <location evidence="1">Membrane</location>
        <topology evidence="1">Multi-pass membrane protein</topology>
    </subcellularLocation>
</comment>
<feature type="transmembrane region" description="Helical" evidence="6">
    <location>
        <begin position="6"/>
        <end position="28"/>
    </location>
</feature>
<dbReference type="GO" id="GO:0007009">
    <property type="term" value="P:plasma membrane organization"/>
    <property type="evidence" value="ECO:0007669"/>
    <property type="project" value="TreeGrafter"/>
</dbReference>
<dbReference type="GO" id="GO:0055091">
    <property type="term" value="P:phospholipid homeostasis"/>
    <property type="evidence" value="ECO:0007669"/>
    <property type="project" value="TreeGrafter"/>
</dbReference>
<keyword evidence="8" id="KW-1185">Reference proteome</keyword>
<protein>
    <submittedName>
        <fullName evidence="9">TLC domain-containing protein 2</fullName>
    </submittedName>
</protein>
<reference evidence="9" key="1">
    <citation type="submission" date="2025-08" db="UniProtKB">
        <authorList>
            <consortium name="RefSeq"/>
        </authorList>
    </citation>
    <scope>IDENTIFICATION</scope>
    <source>
        <tissue evidence="9">Gonads</tissue>
    </source>
</reference>
<feature type="domain" description="TLC" evidence="7">
    <location>
        <begin position="38"/>
        <end position="238"/>
    </location>
</feature>
<dbReference type="GO" id="GO:0071709">
    <property type="term" value="P:membrane assembly"/>
    <property type="evidence" value="ECO:0007669"/>
    <property type="project" value="TreeGrafter"/>
</dbReference>
<dbReference type="KEGG" id="lak:106181838"/>
<keyword evidence="4 5" id="KW-0472">Membrane</keyword>
<organism evidence="8 9">
    <name type="scientific">Lingula anatina</name>
    <name type="common">Brachiopod</name>
    <name type="synonym">Lingula unguis</name>
    <dbReference type="NCBI Taxonomy" id="7574"/>
    <lineage>
        <taxon>Eukaryota</taxon>
        <taxon>Metazoa</taxon>
        <taxon>Spiralia</taxon>
        <taxon>Lophotrochozoa</taxon>
        <taxon>Brachiopoda</taxon>
        <taxon>Linguliformea</taxon>
        <taxon>Lingulata</taxon>
        <taxon>Lingulida</taxon>
        <taxon>Linguloidea</taxon>
        <taxon>Lingulidae</taxon>
        <taxon>Lingula</taxon>
    </lineage>
</organism>
<dbReference type="PANTHER" id="PTHR13439:SF4">
    <property type="entry name" value="TLC DOMAIN-CONTAINING PROTEIN"/>
    <property type="match status" value="1"/>
</dbReference>
<keyword evidence="2 5" id="KW-0812">Transmembrane</keyword>
<feature type="transmembrane region" description="Helical" evidence="6">
    <location>
        <begin position="133"/>
        <end position="150"/>
    </location>
</feature>
<evidence type="ECO:0000256" key="1">
    <source>
        <dbReference type="ARBA" id="ARBA00004141"/>
    </source>
</evidence>
<dbReference type="SMART" id="SM00724">
    <property type="entry name" value="TLC"/>
    <property type="match status" value="1"/>
</dbReference>
<evidence type="ECO:0000256" key="5">
    <source>
        <dbReference type="PROSITE-ProRule" id="PRU00205"/>
    </source>
</evidence>
<dbReference type="Proteomes" id="UP000085678">
    <property type="component" value="Unplaced"/>
</dbReference>
<dbReference type="OrthoDB" id="10266980at2759"/>
<dbReference type="PROSITE" id="PS50922">
    <property type="entry name" value="TLC"/>
    <property type="match status" value="1"/>
</dbReference>
<dbReference type="AlphaFoldDB" id="A0A1S3KH26"/>
<evidence type="ECO:0000256" key="2">
    <source>
        <dbReference type="ARBA" id="ARBA00022692"/>
    </source>
</evidence>
<sequence>MLEDFEKIWVCFVFSSIIFFSILSKLVASFGAPKSFSGDPWVWKNFSISWIHALFCAVWVLSCFVLTPEMVLDLVKSYSMTSYLLVCFSLGYFTFDFLDILINKKIAQMWEVALHHIVVLLIFYYNIANCHCIGFMVVALLTEVNSIFLHGRKLMMLAKVERSNLVFRTNAILNVITIPVCRGLAIGWIWKAIIYAKEDEFTPFNWWLLFITTLIMTVINSILFWTVFRNDFLRGKKGKKLNANNNDMKITDMAQNINGLSKID</sequence>
<dbReference type="RefSeq" id="XP_013421792.1">
    <property type="nucleotide sequence ID" value="XM_013566338.1"/>
</dbReference>
<dbReference type="GO" id="GO:0005886">
    <property type="term" value="C:plasma membrane"/>
    <property type="evidence" value="ECO:0007669"/>
    <property type="project" value="TreeGrafter"/>
</dbReference>
<evidence type="ECO:0000256" key="4">
    <source>
        <dbReference type="ARBA" id="ARBA00023136"/>
    </source>
</evidence>
<accession>A0A1S3KH26</accession>
<dbReference type="PANTHER" id="PTHR13439">
    <property type="entry name" value="CT120 PROTEIN"/>
    <property type="match status" value="1"/>
</dbReference>
<name>A0A1S3KH26_LINAN</name>
<evidence type="ECO:0000259" key="7">
    <source>
        <dbReference type="PROSITE" id="PS50922"/>
    </source>
</evidence>
<evidence type="ECO:0000313" key="8">
    <source>
        <dbReference type="Proteomes" id="UP000085678"/>
    </source>
</evidence>
<feature type="transmembrane region" description="Helical" evidence="6">
    <location>
        <begin position="206"/>
        <end position="228"/>
    </location>
</feature>
<dbReference type="InterPro" id="IPR050846">
    <property type="entry name" value="TLCD"/>
</dbReference>
<dbReference type="InterPro" id="IPR006634">
    <property type="entry name" value="TLC-dom"/>
</dbReference>
<evidence type="ECO:0000313" key="9">
    <source>
        <dbReference type="RefSeq" id="XP_013421792.1"/>
    </source>
</evidence>
<feature type="transmembrane region" description="Helical" evidence="6">
    <location>
        <begin position="49"/>
        <end position="68"/>
    </location>
</feature>
<dbReference type="InParanoid" id="A0A1S3KH26"/>
<evidence type="ECO:0000256" key="3">
    <source>
        <dbReference type="ARBA" id="ARBA00022989"/>
    </source>
</evidence>
<dbReference type="GeneID" id="106181838"/>